<keyword evidence="2" id="KW-1185">Reference proteome</keyword>
<protein>
    <submittedName>
        <fullName evidence="1">Uncharacterized protein</fullName>
    </submittedName>
</protein>
<name>A0ABS5WL96_9RHOB</name>
<evidence type="ECO:0000313" key="2">
    <source>
        <dbReference type="Proteomes" id="UP000763802"/>
    </source>
</evidence>
<proteinExistence type="predicted"/>
<accession>A0ABS5WL96</accession>
<evidence type="ECO:0000313" key="1">
    <source>
        <dbReference type="EMBL" id="MBT3139787.1"/>
    </source>
</evidence>
<gene>
    <name evidence="1" type="ORF">KL867_01855</name>
</gene>
<organism evidence="1 2">
    <name type="scientific">Falsiruegeria litorea</name>
    <dbReference type="NCBI Taxonomy" id="1280831"/>
    <lineage>
        <taxon>Bacteria</taxon>
        <taxon>Pseudomonadati</taxon>
        <taxon>Pseudomonadota</taxon>
        <taxon>Alphaproteobacteria</taxon>
        <taxon>Rhodobacterales</taxon>
        <taxon>Roseobacteraceae</taxon>
        <taxon>Falsiruegeria</taxon>
    </lineage>
</organism>
<dbReference type="EMBL" id="JAHHDY010000004">
    <property type="protein sequence ID" value="MBT3139787.1"/>
    <property type="molecule type" value="Genomic_DNA"/>
</dbReference>
<dbReference type="Proteomes" id="UP000763802">
    <property type="component" value="Unassembled WGS sequence"/>
</dbReference>
<sequence length="69" mass="6858">MPAARPSQASIGNTIKAIISSGMTPGAIHVAADGGFRVEISFGPANASPANDLTGANGNALSWEDCACK</sequence>
<reference evidence="1 2" key="1">
    <citation type="submission" date="2021-05" db="EMBL/GenBank/DDBJ databases">
        <title>Draft genomes of marine bacteria isolated from model chitin particles.</title>
        <authorList>
            <person name="Datta M.S."/>
            <person name="Schwartzman J.A."/>
            <person name="Cordero O."/>
        </authorList>
    </citation>
    <scope>NUCLEOTIDE SEQUENCE [LARGE SCALE GENOMIC DNA]</scope>
    <source>
        <strain evidence="1 2">4E07</strain>
    </source>
</reference>
<comment type="caution">
    <text evidence="1">The sequence shown here is derived from an EMBL/GenBank/DDBJ whole genome shotgun (WGS) entry which is preliminary data.</text>
</comment>